<dbReference type="EMBL" id="JBHLVN010000156">
    <property type="protein sequence ID" value="MFC0299200.1"/>
    <property type="molecule type" value="Genomic_DNA"/>
</dbReference>
<feature type="transmembrane region" description="Helical" evidence="1">
    <location>
        <begin position="62"/>
        <end position="80"/>
    </location>
</feature>
<name>A0ABV6GXK0_9BACL</name>
<evidence type="ECO:0000259" key="2">
    <source>
        <dbReference type="Pfam" id="PF02517"/>
    </source>
</evidence>
<feature type="transmembrane region" description="Helical" evidence="1">
    <location>
        <begin position="7"/>
        <end position="28"/>
    </location>
</feature>
<evidence type="ECO:0000256" key="1">
    <source>
        <dbReference type="SAM" id="Phobius"/>
    </source>
</evidence>
<dbReference type="Proteomes" id="UP001589785">
    <property type="component" value="Unassembled WGS sequence"/>
</dbReference>
<keyword evidence="1" id="KW-1133">Transmembrane helix</keyword>
<accession>A0ABV6GXK0</accession>
<reference evidence="3 4" key="1">
    <citation type="submission" date="2024-09" db="EMBL/GenBank/DDBJ databases">
        <authorList>
            <person name="Sun Q."/>
            <person name="Mori K."/>
        </authorList>
    </citation>
    <scope>NUCLEOTIDE SEQUENCE [LARGE SCALE GENOMIC DNA]</scope>
    <source>
        <strain evidence="3 4">CCM 7224</strain>
    </source>
</reference>
<proteinExistence type="predicted"/>
<protein>
    <submittedName>
        <fullName evidence="3">Type II CAAX prenyl endopeptidase Rce1 family protein</fullName>
    </submittedName>
</protein>
<sequence>MFHYTKFLTVPYLIQTFILGIFFVLAYLRTSNLYVSIFIHGLIDYHDPLFYPKEIIPYTENIANLVQFYALIALMFWSWITKNGSENNKEILLKSHISHPE</sequence>
<organism evidence="3 4">
    <name type="scientific">Geobacillus jurassicus</name>
    <dbReference type="NCBI Taxonomy" id="235932"/>
    <lineage>
        <taxon>Bacteria</taxon>
        <taxon>Bacillati</taxon>
        <taxon>Bacillota</taxon>
        <taxon>Bacilli</taxon>
        <taxon>Bacillales</taxon>
        <taxon>Anoxybacillaceae</taxon>
        <taxon>Geobacillus</taxon>
    </lineage>
</organism>
<comment type="caution">
    <text evidence="3">The sequence shown here is derived from an EMBL/GenBank/DDBJ whole genome shotgun (WGS) entry which is preliminary data.</text>
</comment>
<gene>
    <name evidence="3" type="ORF">ACFFHQ_18050</name>
</gene>
<feature type="domain" description="CAAX prenyl protease 2/Lysostaphin resistance protein A-like" evidence="2">
    <location>
        <begin position="3"/>
        <end position="45"/>
    </location>
</feature>
<keyword evidence="4" id="KW-1185">Reference proteome</keyword>
<keyword evidence="1" id="KW-0812">Transmembrane</keyword>
<evidence type="ECO:0000313" key="4">
    <source>
        <dbReference type="Proteomes" id="UP001589785"/>
    </source>
</evidence>
<keyword evidence="1" id="KW-0472">Membrane</keyword>
<evidence type="ECO:0000313" key="3">
    <source>
        <dbReference type="EMBL" id="MFC0299200.1"/>
    </source>
</evidence>
<dbReference type="InterPro" id="IPR003675">
    <property type="entry name" value="Rce1/LyrA-like_dom"/>
</dbReference>
<dbReference type="RefSeq" id="WP_373278035.1">
    <property type="nucleotide sequence ID" value="NZ_JBHLVN010000156.1"/>
</dbReference>
<dbReference type="Pfam" id="PF02517">
    <property type="entry name" value="Rce1-like"/>
    <property type="match status" value="1"/>
</dbReference>